<proteinExistence type="inferred from homology"/>
<comment type="similarity">
    <text evidence="1">Belongs to the BlaI transcriptional regulatory family.</text>
</comment>
<dbReference type="GO" id="GO:0003677">
    <property type="term" value="F:DNA binding"/>
    <property type="evidence" value="ECO:0007669"/>
    <property type="project" value="UniProtKB-KW"/>
</dbReference>
<reference evidence="5 6" key="1">
    <citation type="submission" date="2020-12" db="EMBL/GenBank/DDBJ databases">
        <authorList>
            <person name="Shan Y."/>
        </authorList>
    </citation>
    <scope>NUCLEOTIDE SEQUENCE [LARGE SCALE GENOMIC DNA]</scope>
    <source>
        <strain evidence="6">csc3.9</strain>
    </source>
</reference>
<keyword evidence="2" id="KW-0805">Transcription regulation</keyword>
<name>A0A7T4UNW8_9GAMM</name>
<evidence type="ECO:0000313" key="6">
    <source>
        <dbReference type="Proteomes" id="UP000596063"/>
    </source>
</evidence>
<dbReference type="PIRSF" id="PIRSF019455">
    <property type="entry name" value="CopR_AtkY"/>
    <property type="match status" value="1"/>
</dbReference>
<gene>
    <name evidence="5" type="ORF">I6N98_11410</name>
</gene>
<dbReference type="Proteomes" id="UP000596063">
    <property type="component" value="Chromosome"/>
</dbReference>
<dbReference type="InterPro" id="IPR036388">
    <property type="entry name" value="WH-like_DNA-bd_sf"/>
</dbReference>
<dbReference type="Pfam" id="PF03965">
    <property type="entry name" value="Penicillinase_R"/>
    <property type="match status" value="1"/>
</dbReference>
<evidence type="ECO:0000256" key="1">
    <source>
        <dbReference type="ARBA" id="ARBA00011046"/>
    </source>
</evidence>
<dbReference type="GO" id="GO:0045892">
    <property type="term" value="P:negative regulation of DNA-templated transcription"/>
    <property type="evidence" value="ECO:0007669"/>
    <property type="project" value="InterPro"/>
</dbReference>
<sequence length="140" mass="15884">MSGERRSSHNTLPQLGELELALLELLWQHPSSSAKQLQRYLPAHFSAGLSTVQSTLERLHKKQLVTRVKQRHAYRYAPSYSRSELMGRLIGGVIEKLHDGPAETILSSFVSAAASLDARSLDRLQELIDRHRQQQESRDD</sequence>
<keyword evidence="6" id="KW-1185">Reference proteome</keyword>
<organism evidence="5 6">
    <name type="scientific">Spongiibacter nanhainus</name>
    <dbReference type="NCBI Taxonomy" id="2794344"/>
    <lineage>
        <taxon>Bacteria</taxon>
        <taxon>Pseudomonadati</taxon>
        <taxon>Pseudomonadota</taxon>
        <taxon>Gammaproteobacteria</taxon>
        <taxon>Cellvibrionales</taxon>
        <taxon>Spongiibacteraceae</taxon>
        <taxon>Spongiibacter</taxon>
    </lineage>
</organism>
<evidence type="ECO:0000256" key="3">
    <source>
        <dbReference type="ARBA" id="ARBA00023125"/>
    </source>
</evidence>
<dbReference type="KEGG" id="snan:I6N98_11410"/>
<dbReference type="EMBL" id="CP066167">
    <property type="protein sequence ID" value="QQD16987.1"/>
    <property type="molecule type" value="Genomic_DNA"/>
</dbReference>
<keyword evidence="3" id="KW-0238">DNA-binding</keyword>
<accession>A0A7T4UNW8</accession>
<evidence type="ECO:0000313" key="5">
    <source>
        <dbReference type="EMBL" id="QQD16987.1"/>
    </source>
</evidence>
<evidence type="ECO:0000256" key="4">
    <source>
        <dbReference type="ARBA" id="ARBA00023163"/>
    </source>
</evidence>
<keyword evidence="4" id="KW-0804">Transcription</keyword>
<dbReference type="Gene3D" id="1.10.10.10">
    <property type="entry name" value="Winged helix-like DNA-binding domain superfamily/Winged helix DNA-binding domain"/>
    <property type="match status" value="1"/>
</dbReference>
<dbReference type="RefSeq" id="WP_198568489.1">
    <property type="nucleotide sequence ID" value="NZ_CP066167.1"/>
</dbReference>
<dbReference type="SUPFAM" id="SSF46785">
    <property type="entry name" value="Winged helix' DNA-binding domain"/>
    <property type="match status" value="1"/>
</dbReference>
<dbReference type="AlphaFoldDB" id="A0A7T4UNW8"/>
<protein>
    <submittedName>
        <fullName evidence="5">BlaI/MecI/CopY family transcriptional regulator</fullName>
    </submittedName>
</protein>
<dbReference type="InterPro" id="IPR005650">
    <property type="entry name" value="BlaI_family"/>
</dbReference>
<dbReference type="InterPro" id="IPR036390">
    <property type="entry name" value="WH_DNA-bd_sf"/>
</dbReference>
<evidence type="ECO:0000256" key="2">
    <source>
        <dbReference type="ARBA" id="ARBA00023015"/>
    </source>
</evidence>